<dbReference type="InterPro" id="IPR023170">
    <property type="entry name" value="HhH_base_excis_C"/>
</dbReference>
<dbReference type="GO" id="GO:0006285">
    <property type="term" value="P:base-excision repair, AP site formation"/>
    <property type="evidence" value="ECO:0007669"/>
    <property type="project" value="UniProtKB-ARBA"/>
</dbReference>
<dbReference type="SUPFAM" id="SSF48150">
    <property type="entry name" value="DNA-glycosylase"/>
    <property type="match status" value="1"/>
</dbReference>
<feature type="compositionally biased region" description="Basic and acidic residues" evidence="1">
    <location>
        <begin position="399"/>
        <end position="415"/>
    </location>
</feature>
<dbReference type="Pfam" id="PF00583">
    <property type="entry name" value="Acetyltransf_1"/>
    <property type="match status" value="1"/>
</dbReference>
<dbReference type="InterPro" id="IPR011257">
    <property type="entry name" value="DNA_glycosylase"/>
</dbReference>
<dbReference type="GO" id="GO:0016829">
    <property type="term" value="F:lyase activity"/>
    <property type="evidence" value="ECO:0007669"/>
    <property type="project" value="UniProtKB-KW"/>
</dbReference>
<feature type="compositionally biased region" description="Polar residues" evidence="1">
    <location>
        <begin position="34"/>
        <end position="43"/>
    </location>
</feature>
<dbReference type="Gene3D" id="1.10.1670.10">
    <property type="entry name" value="Helix-hairpin-Helix base-excision DNA repair enzymes (C-terminal)"/>
    <property type="match status" value="1"/>
</dbReference>
<dbReference type="InterPro" id="IPR000182">
    <property type="entry name" value="GNAT_dom"/>
</dbReference>
<feature type="compositionally biased region" description="Low complexity" evidence="1">
    <location>
        <begin position="1"/>
        <end position="26"/>
    </location>
</feature>
<dbReference type="SMART" id="SM00478">
    <property type="entry name" value="ENDO3c"/>
    <property type="match status" value="1"/>
</dbReference>
<name>A0A5C3EUC6_9BASI</name>
<dbReference type="CDD" id="cd00056">
    <property type="entry name" value="ENDO3c"/>
    <property type="match status" value="1"/>
</dbReference>
<dbReference type="CDD" id="cd04301">
    <property type="entry name" value="NAT_SF"/>
    <property type="match status" value="1"/>
</dbReference>
<keyword evidence="3" id="KW-0456">Lyase</keyword>
<evidence type="ECO:0000313" key="3">
    <source>
        <dbReference type="EMBL" id="SPO34679.1"/>
    </source>
</evidence>
<keyword evidence="4" id="KW-1185">Reference proteome</keyword>
<gene>
    <name evidence="3" type="ORF">PSFLO_00150</name>
</gene>
<feature type="compositionally biased region" description="Low complexity" evidence="1">
    <location>
        <begin position="59"/>
        <end position="69"/>
    </location>
</feature>
<proteinExistence type="predicted"/>
<feature type="region of interest" description="Disordered" evidence="1">
    <location>
        <begin position="1"/>
        <end position="125"/>
    </location>
</feature>
<feature type="compositionally biased region" description="Basic and acidic residues" evidence="1">
    <location>
        <begin position="436"/>
        <end position="448"/>
    </location>
</feature>
<dbReference type="PANTHER" id="PTHR47203:SF1">
    <property type="entry name" value="HYPOTHETICAL BASE EXCISION DNA REPAIR PROTEIN (EUROFUNG)"/>
    <property type="match status" value="1"/>
</dbReference>
<dbReference type="Pfam" id="PF00730">
    <property type="entry name" value="HhH-GPD"/>
    <property type="match status" value="1"/>
</dbReference>
<dbReference type="SUPFAM" id="SSF55729">
    <property type="entry name" value="Acyl-CoA N-acyltransferases (Nat)"/>
    <property type="match status" value="1"/>
</dbReference>
<feature type="domain" description="N-acetyltransferase" evidence="2">
    <location>
        <begin position="531"/>
        <end position="703"/>
    </location>
</feature>
<dbReference type="Proteomes" id="UP000323386">
    <property type="component" value="Unassembled WGS sequence"/>
</dbReference>
<organism evidence="3 4">
    <name type="scientific">Pseudozyma flocculosa</name>
    <dbReference type="NCBI Taxonomy" id="84751"/>
    <lineage>
        <taxon>Eukaryota</taxon>
        <taxon>Fungi</taxon>
        <taxon>Dikarya</taxon>
        <taxon>Basidiomycota</taxon>
        <taxon>Ustilaginomycotina</taxon>
        <taxon>Ustilaginomycetes</taxon>
        <taxon>Ustilaginales</taxon>
        <taxon>Ustilaginaceae</taxon>
        <taxon>Pseudozyma</taxon>
    </lineage>
</organism>
<evidence type="ECO:0000313" key="4">
    <source>
        <dbReference type="Proteomes" id="UP000323386"/>
    </source>
</evidence>
<dbReference type="OrthoDB" id="5607at2759"/>
<dbReference type="InterPro" id="IPR003265">
    <property type="entry name" value="HhH-GPD_domain"/>
</dbReference>
<dbReference type="PANTHER" id="PTHR47203">
    <property type="match status" value="1"/>
</dbReference>
<dbReference type="Gene3D" id="3.40.630.30">
    <property type="match status" value="1"/>
</dbReference>
<dbReference type="AlphaFoldDB" id="A0A5C3EUC6"/>
<feature type="compositionally biased region" description="Pro residues" evidence="1">
    <location>
        <begin position="49"/>
        <end position="58"/>
    </location>
</feature>
<feature type="region of interest" description="Disordered" evidence="1">
    <location>
        <begin position="374"/>
        <end position="487"/>
    </location>
</feature>
<dbReference type="GO" id="GO:0000702">
    <property type="term" value="F:oxidized base lesion DNA N-glycosylase activity"/>
    <property type="evidence" value="ECO:0007669"/>
    <property type="project" value="UniProtKB-ARBA"/>
</dbReference>
<dbReference type="Gene3D" id="1.10.340.30">
    <property type="entry name" value="Hypothetical protein, domain 2"/>
    <property type="match status" value="1"/>
</dbReference>
<reference evidence="3 4" key="1">
    <citation type="submission" date="2018-03" db="EMBL/GenBank/DDBJ databases">
        <authorList>
            <person name="Guldener U."/>
        </authorList>
    </citation>
    <scope>NUCLEOTIDE SEQUENCE [LARGE SCALE GENOMIC DNA]</scope>
    <source>
        <strain evidence="3 4">DAOM196992</strain>
    </source>
</reference>
<dbReference type="InterPro" id="IPR016181">
    <property type="entry name" value="Acyl_CoA_acyltransferase"/>
</dbReference>
<protein>
    <submittedName>
        <fullName evidence="3">Related to NTG2 - DNA N-glycosylase and apurinic/apyrimidinic (AP) lyase involved in base excision repair</fullName>
    </submittedName>
</protein>
<dbReference type="GO" id="GO:0016747">
    <property type="term" value="F:acyltransferase activity, transferring groups other than amino-acyl groups"/>
    <property type="evidence" value="ECO:0007669"/>
    <property type="project" value="InterPro"/>
</dbReference>
<sequence length="711" mass="77975">MPTRTVPSRTAAPRPTAASAAKPDAAPTRKRTRSSSGMATVTSPKLDPDQPPPPPPLSSAPKTRSSSSPKKARTTNNGSSVKVEEDEAAASTPPRATVKKEEQDIEDTAPASSPRKQTTSEKKLATYKASIQGSPFPDHPLPTAEEAERVAWILGEHHGYKRESEGGRGLPQYTSPKGENKWGGCGDVASVLDATIRTVLSCNTSNRNSSAAHRSLTERFGKQNWQAILDADESDVVDALRCGGLANNKTKTIRGILRETKERHGVLSLDHLHQATDDEIMQELVSFNGVGPKVASCVLAFCIGRQSMAVDTHVFRLCKSLGWVPEKANRDQTYYHLHERVPGHLKYPLHVLLIKHGKTCDNCSAKGFATVKEELPSSAEEGSADEGDQKPADQNAVAVKKEVKEEGDVPIDRSRGRPCPLKAAGLLGRRGKALKPKAEQDSKSDVKAEAGASATDESSPSSRRGKSTVKSEVKEEAMDVEEPSSAHEALEKAQAMSSDDLLKCIQKLRSTRSKNPLSESLKKKRYTLELSHGKSLSAEQRKRVFAIFEENMKSMYRNSTLGWKPADKKKELFHASSRFLIIRPPDVGAEIAGYVMWRFDTELCSAEDPLHPDRAAGGDPKEDGKLEISYLYEIQVSPPHQRAGLGRELMHLLYDLTAHLGLHKVMLTVFNQNKTAYKFYQSEGYEVDLISPSKDASMKDRVDYQIMSKPT</sequence>
<dbReference type="EMBL" id="OOIP01000001">
    <property type="protein sequence ID" value="SPO34679.1"/>
    <property type="molecule type" value="Genomic_DNA"/>
</dbReference>
<dbReference type="PROSITE" id="PS51186">
    <property type="entry name" value="GNAT"/>
    <property type="match status" value="1"/>
</dbReference>
<accession>A0A5C3EUC6</accession>
<evidence type="ECO:0000259" key="2">
    <source>
        <dbReference type="PROSITE" id="PS51186"/>
    </source>
</evidence>
<evidence type="ECO:0000256" key="1">
    <source>
        <dbReference type="SAM" id="MobiDB-lite"/>
    </source>
</evidence>